<accession>A0ABT7BYM7</accession>
<dbReference type="EMBL" id="JAQOSQ010000007">
    <property type="protein sequence ID" value="MDJ1183383.1"/>
    <property type="molecule type" value="Genomic_DNA"/>
</dbReference>
<evidence type="ECO:0000313" key="5">
    <source>
        <dbReference type="EMBL" id="MDJ1183383.1"/>
    </source>
</evidence>
<evidence type="ECO:0000313" key="6">
    <source>
        <dbReference type="Proteomes" id="UP001232992"/>
    </source>
</evidence>
<dbReference type="Gene3D" id="1.25.40.10">
    <property type="entry name" value="Tetratricopeptide repeat domain"/>
    <property type="match status" value="1"/>
</dbReference>
<feature type="repeat" description="TPR" evidence="1">
    <location>
        <begin position="768"/>
        <end position="801"/>
    </location>
</feature>
<evidence type="ECO:0000256" key="3">
    <source>
        <dbReference type="SAM" id="Phobius"/>
    </source>
</evidence>
<evidence type="ECO:0000256" key="2">
    <source>
        <dbReference type="SAM" id="Coils"/>
    </source>
</evidence>
<dbReference type="InterPro" id="IPR019734">
    <property type="entry name" value="TPR_rpt"/>
</dbReference>
<feature type="domain" description="NB-ARC" evidence="4">
    <location>
        <begin position="309"/>
        <end position="442"/>
    </location>
</feature>
<feature type="repeat" description="TPR" evidence="1">
    <location>
        <begin position="848"/>
        <end position="881"/>
    </location>
</feature>
<dbReference type="InterPro" id="IPR002182">
    <property type="entry name" value="NB-ARC"/>
</dbReference>
<gene>
    <name evidence="5" type="ORF">PMH09_09240</name>
</gene>
<dbReference type="RefSeq" id="WP_283758036.1">
    <property type="nucleotide sequence ID" value="NZ_JAQOSQ010000007.1"/>
</dbReference>
<evidence type="ECO:0000256" key="1">
    <source>
        <dbReference type="PROSITE-ProRule" id="PRU00339"/>
    </source>
</evidence>
<comment type="caution">
    <text evidence="5">The sequence shown here is derived from an EMBL/GenBank/DDBJ whole genome shotgun (WGS) entry which is preliminary data.</text>
</comment>
<dbReference type="InterPro" id="IPR011990">
    <property type="entry name" value="TPR-like_helical_dom_sf"/>
</dbReference>
<feature type="transmembrane region" description="Helical" evidence="3">
    <location>
        <begin position="932"/>
        <end position="958"/>
    </location>
</feature>
<keyword evidence="1" id="KW-0802">TPR repeat</keyword>
<keyword evidence="3" id="KW-0812">Transmembrane</keyword>
<dbReference type="Gene3D" id="3.40.50.300">
    <property type="entry name" value="P-loop containing nucleotide triphosphate hydrolases"/>
    <property type="match status" value="1"/>
</dbReference>
<reference evidence="5 6" key="1">
    <citation type="submission" date="2023-01" db="EMBL/GenBank/DDBJ databases">
        <title>Novel diversity within Roseofilum (Cyanobacteria; Desertifilaceae) from marine benthic mats with descriptions of four novel species.</title>
        <authorList>
            <person name="Wang Y."/>
            <person name="Berthold D.E."/>
            <person name="Hu J."/>
            <person name="Lefler F.W."/>
            <person name="Laughinghouse H.D. IV."/>
        </authorList>
    </citation>
    <scope>NUCLEOTIDE SEQUENCE [LARGE SCALE GENOMIC DNA]</scope>
    <source>
        <strain evidence="5 6">BLCC-M143</strain>
    </source>
</reference>
<dbReference type="SUPFAM" id="SSF48452">
    <property type="entry name" value="TPR-like"/>
    <property type="match status" value="2"/>
</dbReference>
<name>A0ABT7BYM7_9CYAN</name>
<dbReference type="PANTHER" id="PTHR19959">
    <property type="entry name" value="KINESIN LIGHT CHAIN"/>
    <property type="match status" value="1"/>
</dbReference>
<dbReference type="PANTHER" id="PTHR19959:SF119">
    <property type="entry name" value="FUNGAL LIPASE-LIKE DOMAIN-CONTAINING PROTEIN"/>
    <property type="match status" value="1"/>
</dbReference>
<dbReference type="SMART" id="SM00028">
    <property type="entry name" value="TPR"/>
    <property type="match status" value="4"/>
</dbReference>
<feature type="coiled-coil region" evidence="2">
    <location>
        <begin position="180"/>
        <end position="207"/>
    </location>
</feature>
<keyword evidence="2" id="KW-0175">Coiled coil</keyword>
<keyword evidence="6" id="KW-1185">Reference proteome</keyword>
<feature type="repeat" description="TPR" evidence="1">
    <location>
        <begin position="728"/>
        <end position="761"/>
    </location>
</feature>
<dbReference type="PROSITE" id="PS50293">
    <property type="entry name" value="TPR_REGION"/>
    <property type="match status" value="3"/>
</dbReference>
<dbReference type="InterPro" id="IPR027417">
    <property type="entry name" value="P-loop_NTPase"/>
</dbReference>
<sequence>MVRLRDSRGQLHNHDLAGAVGCAIALIIKARAEARTYPGSTQKLVSLAEYTISHWRDIAEALETGKNEQFAPIEDSRVPELFSQALGGEAVSVLEKGDWLLLLQEMQQSAEISLPQNVVNELAENLRDKFIFALREVLKADFAGDGKAFASLVISLLGSLHAQLARVAGGTTTELPEANIEELNQAVEKLASVRQELEQNRSQFQQLGASMASGMEQILSEFQITRAQTEALVQSLQFWLRGELEEVKDVVREMGATLKEGQAEITAQIDSLREQLAEINQVQSQPTSGATSSFLGDRAPSITHWQGREKALQKVNGWLDNRNCKVSIILGVGGVGKSALASKIYAERQDFTSNYWADLSGAPELNSLARNILHKWVLLSEQEANDIPENQVMPYLMHQLQEQRYLLVLDNFESVSAKLEYRDFLQDLLSNCHHQSEILVTTQVPVKPELHWLETPQVLPLSGLSPVEGAQLLHSRKVKEEQAKLEAFSENVSGHPLTLTLVAGVLTNQEDEDEENRLTLAELTENINLVMDDPRIAGPHRRETVSLLVVLQRCFQRLAPVWQERLLLLAVLRQGFTRELVSQMVAAEVTRKDLSNLVKRGFLVALEQESDRPQRYEFLPLILTYLQHRAGDLTPAHQQAVAVYRDRCQMPEDLKTATVEDVQDYLEAFYHLCQLGEYEQAFDVLYNPENYRHSASKFLERRGYNFLLVELYLQLVQHLPNRQNWRYTASLTSLGIAYYSLGEYQKAIDYHQQSLQICEEIGDLSGIAASLNNLGSAYDSLGEYQKAIDYYQQSLDIFREIGDRSGIAASFNNLGSAYDSLGEYQEAIDYYQQSLQIQQEIGDRSGIAKSLGNLGNAYDSLGEYQQAIDYYQQSLDIFRAIGNQPLENKCLRLLIASRSRLEESQKTVELQGWETLFPGIKSIIRFARKNKLNLVLCSLAGVFAFPFALIWIIAILLYRLIRRTIR</sequence>
<dbReference type="PRINTS" id="PR00364">
    <property type="entry name" value="DISEASERSIST"/>
</dbReference>
<evidence type="ECO:0000259" key="4">
    <source>
        <dbReference type="Pfam" id="PF00931"/>
    </source>
</evidence>
<dbReference type="Pfam" id="PF13424">
    <property type="entry name" value="TPR_12"/>
    <property type="match status" value="2"/>
</dbReference>
<feature type="repeat" description="TPR" evidence="1">
    <location>
        <begin position="808"/>
        <end position="841"/>
    </location>
</feature>
<dbReference type="Pfam" id="PF00931">
    <property type="entry name" value="NB-ARC"/>
    <property type="match status" value="1"/>
</dbReference>
<proteinExistence type="predicted"/>
<dbReference type="PROSITE" id="PS50005">
    <property type="entry name" value="TPR"/>
    <property type="match status" value="4"/>
</dbReference>
<keyword evidence="3" id="KW-1133">Transmembrane helix</keyword>
<keyword evidence="3" id="KW-0472">Membrane</keyword>
<dbReference type="Proteomes" id="UP001232992">
    <property type="component" value="Unassembled WGS sequence"/>
</dbReference>
<dbReference type="SUPFAM" id="SSF52540">
    <property type="entry name" value="P-loop containing nucleoside triphosphate hydrolases"/>
    <property type="match status" value="1"/>
</dbReference>
<organism evidence="5 6">
    <name type="scientific">Roseofilum casamattae BLCC-M143</name>
    <dbReference type="NCBI Taxonomy" id="3022442"/>
    <lineage>
        <taxon>Bacteria</taxon>
        <taxon>Bacillati</taxon>
        <taxon>Cyanobacteriota</taxon>
        <taxon>Cyanophyceae</taxon>
        <taxon>Desertifilales</taxon>
        <taxon>Desertifilaceae</taxon>
        <taxon>Roseofilum</taxon>
        <taxon>Roseofilum casamattae</taxon>
    </lineage>
</organism>
<protein>
    <submittedName>
        <fullName evidence="5">Tetratricopeptide repeat protein</fullName>
    </submittedName>
</protein>